<proteinExistence type="predicted"/>
<dbReference type="AlphaFoldDB" id="A0AAD7WEW8"/>
<dbReference type="Proteomes" id="UP001221898">
    <property type="component" value="Unassembled WGS sequence"/>
</dbReference>
<dbReference type="EMBL" id="JAINUG010000125">
    <property type="protein sequence ID" value="KAJ8394497.1"/>
    <property type="molecule type" value="Genomic_DNA"/>
</dbReference>
<feature type="chain" id="PRO_5042033315" evidence="1">
    <location>
        <begin position="18"/>
        <end position="73"/>
    </location>
</feature>
<organism evidence="2 3">
    <name type="scientific">Aldrovandia affinis</name>
    <dbReference type="NCBI Taxonomy" id="143900"/>
    <lineage>
        <taxon>Eukaryota</taxon>
        <taxon>Metazoa</taxon>
        <taxon>Chordata</taxon>
        <taxon>Craniata</taxon>
        <taxon>Vertebrata</taxon>
        <taxon>Euteleostomi</taxon>
        <taxon>Actinopterygii</taxon>
        <taxon>Neopterygii</taxon>
        <taxon>Teleostei</taxon>
        <taxon>Notacanthiformes</taxon>
        <taxon>Halosauridae</taxon>
        <taxon>Aldrovandia</taxon>
    </lineage>
</organism>
<evidence type="ECO:0000313" key="2">
    <source>
        <dbReference type="EMBL" id="KAJ8394497.1"/>
    </source>
</evidence>
<name>A0AAD7WEW8_9TELE</name>
<protein>
    <submittedName>
        <fullName evidence="2">Uncharacterized protein</fullName>
    </submittedName>
</protein>
<evidence type="ECO:0000313" key="3">
    <source>
        <dbReference type="Proteomes" id="UP001221898"/>
    </source>
</evidence>
<comment type="caution">
    <text evidence="2">The sequence shown here is derived from an EMBL/GenBank/DDBJ whole genome shotgun (WGS) entry which is preliminary data.</text>
</comment>
<reference evidence="2" key="1">
    <citation type="journal article" date="2023" name="Science">
        <title>Genome structures resolve the early diversification of teleost fishes.</title>
        <authorList>
            <person name="Parey E."/>
            <person name="Louis A."/>
            <person name="Montfort J."/>
            <person name="Bouchez O."/>
            <person name="Roques C."/>
            <person name="Iampietro C."/>
            <person name="Lluch J."/>
            <person name="Castinel A."/>
            <person name="Donnadieu C."/>
            <person name="Desvignes T."/>
            <person name="Floi Bucao C."/>
            <person name="Jouanno E."/>
            <person name="Wen M."/>
            <person name="Mejri S."/>
            <person name="Dirks R."/>
            <person name="Jansen H."/>
            <person name="Henkel C."/>
            <person name="Chen W.J."/>
            <person name="Zahm M."/>
            <person name="Cabau C."/>
            <person name="Klopp C."/>
            <person name="Thompson A.W."/>
            <person name="Robinson-Rechavi M."/>
            <person name="Braasch I."/>
            <person name="Lecointre G."/>
            <person name="Bobe J."/>
            <person name="Postlethwait J.H."/>
            <person name="Berthelot C."/>
            <person name="Roest Crollius H."/>
            <person name="Guiguen Y."/>
        </authorList>
    </citation>
    <scope>NUCLEOTIDE SEQUENCE</scope>
    <source>
        <strain evidence="2">NC1722</strain>
    </source>
</reference>
<accession>A0AAD7WEW8</accession>
<keyword evidence="3" id="KW-1185">Reference proteome</keyword>
<gene>
    <name evidence="2" type="ORF">AAFF_G00045070</name>
</gene>
<keyword evidence="1" id="KW-0732">Signal</keyword>
<evidence type="ECO:0000256" key="1">
    <source>
        <dbReference type="SAM" id="SignalP"/>
    </source>
</evidence>
<feature type="signal peptide" evidence="1">
    <location>
        <begin position="1"/>
        <end position="17"/>
    </location>
</feature>
<sequence length="73" mass="8155">MHWILPGLWMDVGAAVASELLQVTGLGMNRYSLMLPFRIRKAVCLTGFGSIQHRCFRKRLVSEQAPAEILPDG</sequence>